<keyword evidence="2" id="KW-0732">Signal</keyword>
<keyword evidence="5" id="KW-1185">Reference proteome</keyword>
<name>A0AA90H312_9ACTN</name>
<evidence type="ECO:0000313" key="4">
    <source>
        <dbReference type="EMBL" id="MDI5969760.1"/>
    </source>
</evidence>
<dbReference type="AlphaFoldDB" id="A0AA90H312"/>
<proteinExistence type="predicted"/>
<reference evidence="4 5" key="1">
    <citation type="submission" date="2023-05" db="EMBL/GenBank/DDBJ databases">
        <title>Streptantibioticus silvisoli sp. nov., acidotolerant actinomycetes 1 from pine litter.</title>
        <authorList>
            <person name="Swiecimska M."/>
            <person name="Golinska P."/>
            <person name="Sangal V."/>
            <person name="Wachnowicz B."/>
            <person name="Goodfellow M."/>
        </authorList>
    </citation>
    <scope>NUCLEOTIDE SEQUENCE</scope>
    <source>
        <strain evidence="4">SL13</strain>
        <strain evidence="3 5">SL54</strain>
    </source>
</reference>
<dbReference type="EMBL" id="JABXJJ020000011">
    <property type="protein sequence ID" value="MDI5969760.1"/>
    <property type="molecule type" value="Genomic_DNA"/>
</dbReference>
<feature type="compositionally biased region" description="Low complexity" evidence="1">
    <location>
        <begin position="179"/>
        <end position="190"/>
    </location>
</feature>
<sequence length="190" mass="18915">MIKKLSAGLCCAAIATLAVAGCSDSDDQVNAYAKKVCDQVQPQQATIQRATSAIASVSAAGNSPAQVQQTDSAAFGQIAGAYQTLAKAIQDAGAPPVDKGATLRKNAVTQLTGIASSYSKLQKTVQGLDASDQGKFADGLKTVSDQLVPLSQSSGDALTKLQAGDIGKAMAGQPGCRKASASASASAGPA</sequence>
<dbReference type="PROSITE" id="PS51257">
    <property type="entry name" value="PROKAR_LIPOPROTEIN"/>
    <property type="match status" value="1"/>
</dbReference>
<comment type="caution">
    <text evidence="4">The sequence shown here is derived from an EMBL/GenBank/DDBJ whole genome shotgun (WGS) entry which is preliminary data.</text>
</comment>
<gene>
    <name evidence="3" type="ORF">POF43_009550</name>
    <name evidence="4" type="ORF">POF50_010485</name>
</gene>
<accession>A0AA90H312</accession>
<dbReference type="EMBL" id="JAAGKO020000009">
    <property type="protein sequence ID" value="MDI5962949.1"/>
    <property type="molecule type" value="Genomic_DNA"/>
</dbReference>
<evidence type="ECO:0000256" key="1">
    <source>
        <dbReference type="SAM" id="MobiDB-lite"/>
    </source>
</evidence>
<evidence type="ECO:0000313" key="3">
    <source>
        <dbReference type="EMBL" id="MDI5962949.1"/>
    </source>
</evidence>
<feature type="chain" id="PRO_5041740132" evidence="2">
    <location>
        <begin position="21"/>
        <end position="190"/>
    </location>
</feature>
<feature type="region of interest" description="Disordered" evidence="1">
    <location>
        <begin position="171"/>
        <end position="190"/>
    </location>
</feature>
<dbReference type="Proteomes" id="UP001156398">
    <property type="component" value="Unassembled WGS sequence"/>
</dbReference>
<evidence type="ECO:0000313" key="5">
    <source>
        <dbReference type="Proteomes" id="UP001156398"/>
    </source>
</evidence>
<organism evidence="4">
    <name type="scientific">Streptantibioticus silvisoli</name>
    <dbReference type="NCBI Taxonomy" id="2705255"/>
    <lineage>
        <taxon>Bacteria</taxon>
        <taxon>Bacillati</taxon>
        <taxon>Actinomycetota</taxon>
        <taxon>Actinomycetes</taxon>
        <taxon>Kitasatosporales</taxon>
        <taxon>Streptomycetaceae</taxon>
        <taxon>Streptantibioticus</taxon>
    </lineage>
</organism>
<feature type="signal peptide" evidence="2">
    <location>
        <begin position="1"/>
        <end position="20"/>
    </location>
</feature>
<evidence type="ECO:0000256" key="2">
    <source>
        <dbReference type="SAM" id="SignalP"/>
    </source>
</evidence>
<dbReference type="RefSeq" id="WP_271318807.1">
    <property type="nucleotide sequence ID" value="NZ_JAAGKO020000009.1"/>
</dbReference>
<protein>
    <submittedName>
        <fullName evidence="4">Small secreted protein</fullName>
    </submittedName>
</protein>